<evidence type="ECO:0000259" key="2">
    <source>
        <dbReference type="Pfam" id="PF02698"/>
    </source>
</evidence>
<dbReference type="AlphaFoldDB" id="A0AAE3NX80"/>
<dbReference type="Gene3D" id="3.40.50.620">
    <property type="entry name" value="HUPs"/>
    <property type="match status" value="1"/>
</dbReference>
<dbReference type="EMBL" id="JARGYC010000168">
    <property type="protein sequence ID" value="MDF0603904.1"/>
    <property type="molecule type" value="Genomic_DNA"/>
</dbReference>
<dbReference type="RefSeq" id="WP_275570013.1">
    <property type="nucleotide sequence ID" value="NZ_JARGYC010000168.1"/>
</dbReference>
<accession>A0AAE3NX80</accession>
<dbReference type="GO" id="GO:0000270">
    <property type="term" value="P:peptidoglycan metabolic process"/>
    <property type="evidence" value="ECO:0007669"/>
    <property type="project" value="TreeGrafter"/>
</dbReference>
<dbReference type="InterPro" id="IPR014729">
    <property type="entry name" value="Rossmann-like_a/b/a_fold"/>
</dbReference>
<evidence type="ECO:0000313" key="4">
    <source>
        <dbReference type="Proteomes" id="UP001220964"/>
    </source>
</evidence>
<dbReference type="InterPro" id="IPR003848">
    <property type="entry name" value="DUF218"/>
</dbReference>
<name>A0AAE3NX80_9RHOB</name>
<feature type="domain" description="DUF218" evidence="2">
    <location>
        <begin position="83"/>
        <end position="247"/>
    </location>
</feature>
<sequence>MDTLFFIAAQLVGYLTRPETLLLLVFVLAAWLLWRGRRRGALRAMVLGIGAMLAIGLLPLAEAVIAPLERAYPVRPDVVSPAGIVVLGGAQETEVTRNWGLPSLNGAGDRMVAALMLAERFPEARVIFTGGAAALTPETAEASIAREIFLGAGLAPDRLILESESRNTTENARLTLPLLPEGAEGPWILVTSAYHMPRSVETFCAAGWRWLVPWPVDHRSEGGAWRPDWRLALNLDVLNLAVKEWIGRIAYRLLGRAVPADEVPGCLAD</sequence>
<dbReference type="InterPro" id="IPR051599">
    <property type="entry name" value="Cell_Envelope_Assoc"/>
</dbReference>
<dbReference type="Proteomes" id="UP001220964">
    <property type="component" value="Unassembled WGS sequence"/>
</dbReference>
<proteinExistence type="predicted"/>
<keyword evidence="1" id="KW-0812">Transmembrane</keyword>
<evidence type="ECO:0000313" key="3">
    <source>
        <dbReference type="EMBL" id="MDF0603904.1"/>
    </source>
</evidence>
<keyword evidence="4" id="KW-1185">Reference proteome</keyword>
<feature type="transmembrane region" description="Helical" evidence="1">
    <location>
        <begin position="41"/>
        <end position="61"/>
    </location>
</feature>
<dbReference type="PANTHER" id="PTHR30336">
    <property type="entry name" value="INNER MEMBRANE PROTEIN, PROBABLE PERMEASE"/>
    <property type="match status" value="1"/>
</dbReference>
<dbReference type="CDD" id="cd06259">
    <property type="entry name" value="YdcF-like"/>
    <property type="match status" value="1"/>
</dbReference>
<comment type="caution">
    <text evidence="3">The sequence shown here is derived from an EMBL/GenBank/DDBJ whole genome shotgun (WGS) entry which is preliminary data.</text>
</comment>
<keyword evidence="1" id="KW-0472">Membrane</keyword>
<dbReference type="PANTHER" id="PTHR30336:SF4">
    <property type="entry name" value="ENVELOPE BIOGENESIS FACTOR ELYC"/>
    <property type="match status" value="1"/>
</dbReference>
<dbReference type="GO" id="GO:0005886">
    <property type="term" value="C:plasma membrane"/>
    <property type="evidence" value="ECO:0007669"/>
    <property type="project" value="TreeGrafter"/>
</dbReference>
<organism evidence="3 4">
    <name type="scientific">Psychromarinibacter sediminicola</name>
    <dbReference type="NCBI Taxonomy" id="3033385"/>
    <lineage>
        <taxon>Bacteria</taxon>
        <taxon>Pseudomonadati</taxon>
        <taxon>Pseudomonadota</taxon>
        <taxon>Alphaproteobacteria</taxon>
        <taxon>Rhodobacterales</taxon>
        <taxon>Paracoccaceae</taxon>
        <taxon>Psychromarinibacter</taxon>
    </lineage>
</organism>
<dbReference type="Pfam" id="PF02698">
    <property type="entry name" value="DUF218"/>
    <property type="match status" value="1"/>
</dbReference>
<feature type="transmembrane region" description="Helical" evidence="1">
    <location>
        <begin position="12"/>
        <end position="34"/>
    </location>
</feature>
<keyword evidence="1" id="KW-1133">Transmembrane helix</keyword>
<evidence type="ECO:0000256" key="1">
    <source>
        <dbReference type="SAM" id="Phobius"/>
    </source>
</evidence>
<reference evidence="3" key="1">
    <citation type="submission" date="2023-03" db="EMBL/GenBank/DDBJ databases">
        <title>Multiphase analysis and comparison of six strains from genera Psychromarinibacter, Lutimaribacter, and Maritimibacter, including a novel species: Psychromarinibacter sediminicola sp. nov.</title>
        <authorList>
            <person name="Wang Y.-H."/>
            <person name="Ye M.-Q."/>
            <person name="Du Z.-J."/>
        </authorList>
    </citation>
    <scope>NUCLEOTIDE SEQUENCE</scope>
    <source>
        <strain evidence="3">C21-152</strain>
    </source>
</reference>
<protein>
    <submittedName>
        <fullName evidence="3">YdcF family protein</fullName>
    </submittedName>
</protein>
<dbReference type="GO" id="GO:0043164">
    <property type="term" value="P:Gram-negative-bacterium-type cell wall biogenesis"/>
    <property type="evidence" value="ECO:0007669"/>
    <property type="project" value="TreeGrafter"/>
</dbReference>
<gene>
    <name evidence="3" type="ORF">P1J78_24630</name>
</gene>